<dbReference type="Gene3D" id="1.10.8.60">
    <property type="match status" value="1"/>
</dbReference>
<dbReference type="GO" id="GO:1990275">
    <property type="term" value="F:preribosome binding"/>
    <property type="evidence" value="ECO:0007669"/>
    <property type="project" value="TreeGrafter"/>
</dbReference>
<reference evidence="5 6" key="1">
    <citation type="journal article" date="2018" name="Nat. Ecol. Evol.">
        <title>Pezizomycetes genomes reveal the molecular basis of ectomycorrhizal truffle lifestyle.</title>
        <authorList>
            <person name="Murat C."/>
            <person name="Payen T."/>
            <person name="Noel B."/>
            <person name="Kuo A."/>
            <person name="Morin E."/>
            <person name="Chen J."/>
            <person name="Kohler A."/>
            <person name="Krizsan K."/>
            <person name="Balestrini R."/>
            <person name="Da Silva C."/>
            <person name="Montanini B."/>
            <person name="Hainaut M."/>
            <person name="Levati E."/>
            <person name="Barry K.W."/>
            <person name="Belfiori B."/>
            <person name="Cichocki N."/>
            <person name="Clum A."/>
            <person name="Dockter R.B."/>
            <person name="Fauchery L."/>
            <person name="Guy J."/>
            <person name="Iotti M."/>
            <person name="Le Tacon F."/>
            <person name="Lindquist E.A."/>
            <person name="Lipzen A."/>
            <person name="Malagnac F."/>
            <person name="Mello A."/>
            <person name="Molinier V."/>
            <person name="Miyauchi S."/>
            <person name="Poulain J."/>
            <person name="Riccioni C."/>
            <person name="Rubini A."/>
            <person name="Sitrit Y."/>
            <person name="Splivallo R."/>
            <person name="Traeger S."/>
            <person name="Wang M."/>
            <person name="Zifcakova L."/>
            <person name="Wipf D."/>
            <person name="Zambonelli A."/>
            <person name="Paolocci F."/>
            <person name="Nowrousian M."/>
            <person name="Ottonello S."/>
            <person name="Baldrian P."/>
            <person name="Spatafora J.W."/>
            <person name="Henrissat B."/>
            <person name="Nagy L.G."/>
            <person name="Aury J.M."/>
            <person name="Wincker P."/>
            <person name="Grigoriev I.V."/>
            <person name="Bonfante P."/>
            <person name="Martin F.M."/>
        </authorList>
    </citation>
    <scope>NUCLEOTIDE SEQUENCE [LARGE SCALE GENOMIC DNA]</scope>
    <source>
        <strain evidence="5 6">120613-1</strain>
    </source>
</reference>
<dbReference type="GO" id="GO:0042254">
    <property type="term" value="P:ribosome biogenesis"/>
    <property type="evidence" value="ECO:0007669"/>
    <property type="project" value="TreeGrafter"/>
</dbReference>
<dbReference type="InterPro" id="IPR050168">
    <property type="entry name" value="AAA_ATPase_domain"/>
</dbReference>
<dbReference type="Proteomes" id="UP000276215">
    <property type="component" value="Unassembled WGS sequence"/>
</dbReference>
<dbReference type="STRING" id="1336337.A0A3N4JAZ0"/>
<evidence type="ECO:0000256" key="3">
    <source>
        <dbReference type="ARBA" id="ARBA00022840"/>
    </source>
</evidence>
<protein>
    <submittedName>
        <fullName evidence="5">AAA ATPase</fullName>
    </submittedName>
</protein>
<dbReference type="OrthoDB" id="10251412at2759"/>
<feature type="non-terminal residue" evidence="5">
    <location>
        <position position="57"/>
    </location>
</feature>
<evidence type="ECO:0000313" key="6">
    <source>
        <dbReference type="Proteomes" id="UP000276215"/>
    </source>
</evidence>
<dbReference type="Gene3D" id="3.40.50.300">
    <property type="entry name" value="P-loop containing nucleotide triphosphate hydrolases"/>
    <property type="match status" value="1"/>
</dbReference>
<dbReference type="EMBL" id="ML120442">
    <property type="protein sequence ID" value="RPA94158.1"/>
    <property type="molecule type" value="Genomic_DNA"/>
</dbReference>
<sequence length="57" mass="6426">LSTLLTELDGLNDREGIYVIGATNRPDAIDLAMLRPGRLDKFLFVDLPNTKERLEIL</sequence>
<dbReference type="GO" id="GO:0005524">
    <property type="term" value="F:ATP binding"/>
    <property type="evidence" value="ECO:0007669"/>
    <property type="project" value="UniProtKB-KW"/>
</dbReference>
<evidence type="ECO:0000256" key="1">
    <source>
        <dbReference type="ARBA" id="ARBA00006914"/>
    </source>
</evidence>
<keyword evidence="2" id="KW-0547">Nucleotide-binding</keyword>
<dbReference type="GO" id="GO:0005634">
    <property type="term" value="C:nucleus"/>
    <property type="evidence" value="ECO:0007669"/>
    <property type="project" value="TreeGrafter"/>
</dbReference>
<feature type="domain" description="ATPase AAA-type core" evidence="4">
    <location>
        <begin position="2"/>
        <end position="46"/>
    </location>
</feature>
<dbReference type="PANTHER" id="PTHR23077">
    <property type="entry name" value="AAA-FAMILY ATPASE"/>
    <property type="match status" value="1"/>
</dbReference>
<gene>
    <name evidence="5" type="ORF">L873DRAFT_1602620</name>
</gene>
<dbReference type="AlphaFoldDB" id="A0A3N4JAZ0"/>
<keyword evidence="3" id="KW-0067">ATP-binding</keyword>
<keyword evidence="6" id="KW-1185">Reference proteome</keyword>
<dbReference type="InterPro" id="IPR027417">
    <property type="entry name" value="P-loop_NTPase"/>
</dbReference>
<dbReference type="GO" id="GO:0016887">
    <property type="term" value="F:ATP hydrolysis activity"/>
    <property type="evidence" value="ECO:0007669"/>
    <property type="project" value="InterPro"/>
</dbReference>
<evidence type="ECO:0000313" key="5">
    <source>
        <dbReference type="EMBL" id="RPA94158.1"/>
    </source>
</evidence>
<dbReference type="InterPro" id="IPR003959">
    <property type="entry name" value="ATPase_AAA_core"/>
</dbReference>
<proteinExistence type="inferred from homology"/>
<organism evidence="5 6">
    <name type="scientific">Choiromyces venosus 120613-1</name>
    <dbReference type="NCBI Taxonomy" id="1336337"/>
    <lineage>
        <taxon>Eukaryota</taxon>
        <taxon>Fungi</taxon>
        <taxon>Dikarya</taxon>
        <taxon>Ascomycota</taxon>
        <taxon>Pezizomycotina</taxon>
        <taxon>Pezizomycetes</taxon>
        <taxon>Pezizales</taxon>
        <taxon>Tuberaceae</taxon>
        <taxon>Choiromyces</taxon>
    </lineage>
</organism>
<dbReference type="Pfam" id="PF00004">
    <property type="entry name" value="AAA"/>
    <property type="match status" value="1"/>
</dbReference>
<dbReference type="SUPFAM" id="SSF52540">
    <property type="entry name" value="P-loop containing nucleoside triphosphate hydrolases"/>
    <property type="match status" value="1"/>
</dbReference>
<evidence type="ECO:0000256" key="2">
    <source>
        <dbReference type="ARBA" id="ARBA00022741"/>
    </source>
</evidence>
<dbReference type="GO" id="GO:0003723">
    <property type="term" value="F:RNA binding"/>
    <property type="evidence" value="ECO:0007669"/>
    <property type="project" value="TreeGrafter"/>
</dbReference>
<feature type="non-terminal residue" evidence="5">
    <location>
        <position position="1"/>
    </location>
</feature>
<evidence type="ECO:0000259" key="4">
    <source>
        <dbReference type="Pfam" id="PF00004"/>
    </source>
</evidence>
<name>A0A3N4JAZ0_9PEZI</name>
<dbReference type="PANTHER" id="PTHR23077:SF171">
    <property type="entry name" value="NUCLEAR VALOSIN-CONTAINING PROTEIN-LIKE"/>
    <property type="match status" value="1"/>
</dbReference>
<comment type="similarity">
    <text evidence="1">Belongs to the AAA ATPase family.</text>
</comment>
<accession>A0A3N4JAZ0</accession>